<dbReference type="GO" id="GO:0016491">
    <property type="term" value="F:oxidoreductase activity"/>
    <property type="evidence" value="ECO:0007669"/>
    <property type="project" value="UniProtKB-KW"/>
</dbReference>
<evidence type="ECO:0008006" key="11">
    <source>
        <dbReference type="Google" id="ProtNLM"/>
    </source>
</evidence>
<dbReference type="GO" id="GO:0046872">
    <property type="term" value="F:metal ion binding"/>
    <property type="evidence" value="ECO:0007669"/>
    <property type="project" value="UniProtKB-KW"/>
</dbReference>
<keyword evidence="6" id="KW-0472">Membrane</keyword>
<evidence type="ECO:0000256" key="4">
    <source>
        <dbReference type="ARBA" id="ARBA00022833"/>
    </source>
</evidence>
<evidence type="ECO:0000313" key="10">
    <source>
        <dbReference type="Proteomes" id="UP000295217"/>
    </source>
</evidence>
<keyword evidence="4" id="KW-0862">Zinc</keyword>
<dbReference type="Gene3D" id="3.90.180.10">
    <property type="entry name" value="Medium-chain alcohol dehydrogenases, catalytic domain"/>
    <property type="match status" value="1"/>
</dbReference>
<dbReference type="SUPFAM" id="SSF51735">
    <property type="entry name" value="NAD(P)-binding Rossmann-fold domains"/>
    <property type="match status" value="1"/>
</dbReference>
<dbReference type="Pfam" id="PF08240">
    <property type="entry name" value="ADH_N"/>
    <property type="match status" value="1"/>
</dbReference>
<comment type="cofactor">
    <cofactor evidence="1">
        <name>Zn(2+)</name>
        <dbReference type="ChEBI" id="CHEBI:29105"/>
    </cofactor>
</comment>
<gene>
    <name evidence="9" type="ORF">E1262_28400</name>
</gene>
<dbReference type="EMBL" id="SMLB01000069">
    <property type="protein sequence ID" value="TDD64417.1"/>
    <property type="molecule type" value="Genomic_DNA"/>
</dbReference>
<evidence type="ECO:0000256" key="1">
    <source>
        <dbReference type="ARBA" id="ARBA00001947"/>
    </source>
</evidence>
<comment type="caution">
    <text evidence="9">The sequence shown here is derived from an EMBL/GenBank/DDBJ whole genome shotgun (WGS) entry which is preliminary data.</text>
</comment>
<feature type="domain" description="Alcohol dehydrogenase-like N-terminal" evidence="7">
    <location>
        <begin position="28"/>
        <end position="129"/>
    </location>
</feature>
<sequence length="328" mass="33926">MAEMTAVAWHGRGDVRVGPWPLADAPPAGWVRLRVAWCGLCGSDVTEYACGPVVIPRAPLVLGHEIAGTDAATGAAMVTDTLIGCGTCTHCRAGDVNLCTRLRAAGLSADGGLADYVDVPAESCVPVPDGLPLDVAALAEPLAVAVRAVRRAGPLDDAEVVVLGAGTVGLLVAILLPAPPVLVERRPEQRDLAARLTAARVVDTLPASGDGKVVAFECTGSADALNALIAALPAHSRIVLAGVHGRRTPTDLHTLLHRELEFVGSLSHSRADMRRAVEVLAADPGRFAPLVTHRIGWSDVPDALRDLAGAHPTAGKVLAGPRGDRWTT</sequence>
<proteinExistence type="inferred from homology"/>
<dbReference type="InterPro" id="IPR011032">
    <property type="entry name" value="GroES-like_sf"/>
</dbReference>
<protein>
    <recommendedName>
        <fullName evidence="11">Alcohol dehydrogenase</fullName>
    </recommendedName>
</protein>
<dbReference type="PANTHER" id="PTHR43161:SF23">
    <property type="entry name" value="(R,R)-BUTANEDIOL DEHYDROGENASE-RELATED"/>
    <property type="match status" value="1"/>
</dbReference>
<evidence type="ECO:0000256" key="2">
    <source>
        <dbReference type="ARBA" id="ARBA00008072"/>
    </source>
</evidence>
<evidence type="ECO:0000256" key="6">
    <source>
        <dbReference type="SAM" id="Phobius"/>
    </source>
</evidence>
<reference evidence="9 10" key="1">
    <citation type="submission" date="2019-02" db="EMBL/GenBank/DDBJ databases">
        <title>Draft genome sequences of novel Actinobacteria.</title>
        <authorList>
            <person name="Sahin N."/>
            <person name="Ay H."/>
            <person name="Saygin H."/>
        </authorList>
    </citation>
    <scope>NUCLEOTIDE SEQUENCE [LARGE SCALE GENOMIC DNA]</scope>
    <source>
        <strain evidence="9 10">8K307</strain>
    </source>
</reference>
<evidence type="ECO:0000259" key="8">
    <source>
        <dbReference type="Pfam" id="PF16912"/>
    </source>
</evidence>
<dbReference type="AlphaFoldDB" id="A0A4V2YR28"/>
<dbReference type="OrthoDB" id="9797931at2"/>
<dbReference type="InterPro" id="IPR013154">
    <property type="entry name" value="ADH-like_N"/>
</dbReference>
<dbReference type="InterPro" id="IPR036291">
    <property type="entry name" value="NAD(P)-bd_dom_sf"/>
</dbReference>
<evidence type="ECO:0000259" key="7">
    <source>
        <dbReference type="Pfam" id="PF08240"/>
    </source>
</evidence>
<dbReference type="SUPFAM" id="SSF50129">
    <property type="entry name" value="GroES-like"/>
    <property type="match status" value="1"/>
</dbReference>
<dbReference type="Pfam" id="PF16912">
    <property type="entry name" value="Glu_dehyd_C"/>
    <property type="match status" value="1"/>
</dbReference>
<feature type="domain" description="Glucose dehydrogenase C-terminal" evidence="8">
    <location>
        <begin position="134"/>
        <end position="306"/>
    </location>
</feature>
<dbReference type="RefSeq" id="WP_132107709.1">
    <property type="nucleotide sequence ID" value="NZ_SMLB01000069.1"/>
</dbReference>
<keyword evidence="5" id="KW-0560">Oxidoreductase</keyword>
<dbReference type="InterPro" id="IPR031640">
    <property type="entry name" value="Glu_dehyd_C"/>
</dbReference>
<accession>A0A4V2YR28</accession>
<keyword evidence="3" id="KW-0479">Metal-binding</keyword>
<comment type="similarity">
    <text evidence="2">Belongs to the zinc-containing alcohol dehydrogenase family.</text>
</comment>
<dbReference type="Gene3D" id="3.40.50.720">
    <property type="entry name" value="NAD(P)-binding Rossmann-like Domain"/>
    <property type="match status" value="1"/>
</dbReference>
<evidence type="ECO:0000256" key="3">
    <source>
        <dbReference type="ARBA" id="ARBA00022723"/>
    </source>
</evidence>
<evidence type="ECO:0000256" key="5">
    <source>
        <dbReference type="ARBA" id="ARBA00023002"/>
    </source>
</evidence>
<dbReference type="Proteomes" id="UP000295217">
    <property type="component" value="Unassembled WGS sequence"/>
</dbReference>
<dbReference type="PANTHER" id="PTHR43161">
    <property type="entry name" value="SORBITOL DEHYDROGENASE"/>
    <property type="match status" value="1"/>
</dbReference>
<keyword evidence="6" id="KW-1133">Transmembrane helix</keyword>
<name>A0A4V2YR28_9ACTN</name>
<keyword evidence="10" id="KW-1185">Reference proteome</keyword>
<keyword evidence="6" id="KW-0812">Transmembrane</keyword>
<organism evidence="9 10">
    <name type="scientific">Jiangella aurantiaca</name>
    <dbReference type="NCBI Taxonomy" id="2530373"/>
    <lineage>
        <taxon>Bacteria</taxon>
        <taxon>Bacillati</taxon>
        <taxon>Actinomycetota</taxon>
        <taxon>Actinomycetes</taxon>
        <taxon>Jiangellales</taxon>
        <taxon>Jiangellaceae</taxon>
        <taxon>Jiangella</taxon>
    </lineage>
</organism>
<evidence type="ECO:0000313" key="9">
    <source>
        <dbReference type="EMBL" id="TDD64417.1"/>
    </source>
</evidence>
<feature type="transmembrane region" description="Helical" evidence="6">
    <location>
        <begin position="160"/>
        <end position="183"/>
    </location>
</feature>